<organism evidence="2">
    <name type="scientific">hydrothermal vent metagenome</name>
    <dbReference type="NCBI Taxonomy" id="652676"/>
    <lineage>
        <taxon>unclassified sequences</taxon>
        <taxon>metagenomes</taxon>
        <taxon>ecological metagenomes</taxon>
    </lineage>
</organism>
<evidence type="ECO:0000313" key="2">
    <source>
        <dbReference type="EMBL" id="SFV66968.1"/>
    </source>
</evidence>
<reference evidence="2" key="1">
    <citation type="submission" date="2016-10" db="EMBL/GenBank/DDBJ databases">
        <authorList>
            <person name="de Groot N.N."/>
        </authorList>
    </citation>
    <scope>NUCLEOTIDE SEQUENCE</scope>
</reference>
<accession>A0A1W1CM77</accession>
<protein>
    <submittedName>
        <fullName evidence="2">Uncharacterized protein</fullName>
    </submittedName>
</protein>
<feature type="transmembrane region" description="Helical" evidence="1">
    <location>
        <begin position="52"/>
        <end position="79"/>
    </location>
</feature>
<dbReference type="EMBL" id="FPHK01000103">
    <property type="protein sequence ID" value="SFV66968.1"/>
    <property type="molecule type" value="Genomic_DNA"/>
</dbReference>
<evidence type="ECO:0000256" key="1">
    <source>
        <dbReference type="SAM" id="Phobius"/>
    </source>
</evidence>
<sequence length="101" mass="11846">MIAGMYEQDFFAYMIFGLILNFVISILFGLYLSKNIGMQEMIESKGNKEQSLLVSISLFIPYAKVFITLYRVAILQFFFLNKGYTHKEFWIYMTHKQGKSS</sequence>
<keyword evidence="1" id="KW-0812">Transmembrane</keyword>
<keyword evidence="1" id="KW-0472">Membrane</keyword>
<keyword evidence="1" id="KW-1133">Transmembrane helix</keyword>
<gene>
    <name evidence="2" type="ORF">MNB_SM-6-443</name>
</gene>
<dbReference type="AlphaFoldDB" id="A0A1W1CM77"/>
<name>A0A1W1CM77_9ZZZZ</name>
<feature type="transmembrane region" description="Helical" evidence="1">
    <location>
        <begin position="12"/>
        <end position="32"/>
    </location>
</feature>
<proteinExistence type="predicted"/>